<gene>
    <name evidence="1" type="ORF">HMPREF0548_1654</name>
</gene>
<accession>C2EPQ8</accession>
<protein>
    <submittedName>
        <fullName evidence="1">Uncharacterized protein</fullName>
    </submittedName>
</protein>
<name>C2EPQ8_9LACO</name>
<organism evidence="1 2">
    <name type="scientific">Lactobacillus ultunensis DSM 16047</name>
    <dbReference type="NCBI Taxonomy" id="525365"/>
    <lineage>
        <taxon>Bacteria</taxon>
        <taxon>Bacillati</taxon>
        <taxon>Bacillota</taxon>
        <taxon>Bacilli</taxon>
        <taxon>Lactobacillales</taxon>
        <taxon>Lactobacillaceae</taxon>
        <taxon>Lactobacillus</taxon>
    </lineage>
</organism>
<dbReference type="STRING" id="525365.HMPREF0548_1654"/>
<dbReference type="AlphaFoldDB" id="C2EPQ8"/>
<reference evidence="1 2" key="1">
    <citation type="submission" date="2009-01" db="EMBL/GenBank/DDBJ databases">
        <authorList>
            <person name="Qin X."/>
            <person name="Bachman B."/>
            <person name="Battles P."/>
            <person name="Bell A."/>
            <person name="Bess C."/>
            <person name="Bickham C."/>
            <person name="Chaboub L."/>
            <person name="Chen D."/>
            <person name="Coyle M."/>
            <person name="Deiros D.R."/>
            <person name="Dinh H."/>
            <person name="Forbes L."/>
            <person name="Fowler G."/>
            <person name="Francisco L."/>
            <person name="Fu Q."/>
            <person name="Gubbala S."/>
            <person name="Hale W."/>
            <person name="Han Y."/>
            <person name="Hemphill L."/>
            <person name="Highlander S.K."/>
            <person name="Hirani K."/>
            <person name="Hogues M."/>
            <person name="Jackson L."/>
            <person name="Jakkamsetti A."/>
            <person name="Javaid M."/>
            <person name="Jiang H."/>
            <person name="Korchina V."/>
            <person name="Kovar C."/>
            <person name="Lara F."/>
            <person name="Lee S."/>
            <person name="Mata R."/>
            <person name="Mathew T."/>
            <person name="Moen C."/>
            <person name="Morales K."/>
            <person name="Munidasa M."/>
            <person name="Nazareth L."/>
            <person name="Ngo R."/>
            <person name="Nguyen L."/>
            <person name="Okwuonu G."/>
            <person name="Ongeri F."/>
            <person name="Patil S."/>
            <person name="Petrosino J."/>
            <person name="Pham C."/>
            <person name="Pham P."/>
            <person name="Pu L.-L."/>
            <person name="Puazo M."/>
            <person name="Raj R."/>
            <person name="Reid J."/>
            <person name="Rouhana J."/>
            <person name="Saada N."/>
            <person name="Shang Y."/>
            <person name="Simmons D."/>
            <person name="Thornton R."/>
            <person name="Warren J."/>
            <person name="Weissenberger G."/>
            <person name="Zhang J."/>
            <person name="Zhang L."/>
            <person name="Zhou C."/>
            <person name="Zhu D."/>
            <person name="Muzny D."/>
            <person name="Worley K."/>
            <person name="Gibbs R."/>
        </authorList>
    </citation>
    <scope>NUCLEOTIDE SEQUENCE [LARGE SCALE GENOMIC DNA]</scope>
    <source>
        <strain evidence="1 2">DSM 16047</strain>
    </source>
</reference>
<evidence type="ECO:0000313" key="2">
    <source>
        <dbReference type="Proteomes" id="UP000005583"/>
    </source>
</evidence>
<dbReference type="HOGENOM" id="CLU_2916899_0_0_9"/>
<dbReference type="PATRIC" id="fig|525365.8.peg.1269"/>
<proteinExistence type="predicted"/>
<dbReference type="EMBL" id="ACGU01000073">
    <property type="protein sequence ID" value="EEJ71478.1"/>
    <property type="molecule type" value="Genomic_DNA"/>
</dbReference>
<sequence>MARQAYPYDSENSIIVRAIQRNIANLLSLSSERDQVIDYMEKLAKQVNAHALTIYLSIWDC</sequence>
<dbReference type="Proteomes" id="UP000005583">
    <property type="component" value="Unassembled WGS sequence"/>
</dbReference>
<comment type="caution">
    <text evidence="1">The sequence shown here is derived from an EMBL/GenBank/DDBJ whole genome shotgun (WGS) entry which is preliminary data.</text>
</comment>
<evidence type="ECO:0000313" key="1">
    <source>
        <dbReference type="EMBL" id="EEJ71478.1"/>
    </source>
</evidence>
<keyword evidence="2" id="KW-1185">Reference proteome</keyword>